<dbReference type="SUPFAM" id="SSF53474">
    <property type="entry name" value="alpha/beta-Hydrolases"/>
    <property type="match status" value="1"/>
</dbReference>
<evidence type="ECO:0008006" key="6">
    <source>
        <dbReference type="Google" id="ProtNLM"/>
    </source>
</evidence>
<feature type="domain" description="DUF3887" evidence="3">
    <location>
        <begin position="34"/>
        <end position="115"/>
    </location>
</feature>
<evidence type="ECO:0000259" key="3">
    <source>
        <dbReference type="Pfam" id="PF13026"/>
    </source>
</evidence>
<dbReference type="Pfam" id="PF13026">
    <property type="entry name" value="DUF3887"/>
    <property type="match status" value="1"/>
</dbReference>
<dbReference type="InterPro" id="IPR022742">
    <property type="entry name" value="Hydrolase_4"/>
</dbReference>
<sequence length="429" mass="46600">MKRFNIIIISILFPAVLFAQPEPANYKAALGLFEKFYNRNQPDSISARFSAQMKAQLPAAQFRETTTQLKAQLGDLVKADFVSYADPLTVYKATFKNGTFLLNISLNANNEFIGLLLRPYQETAATAAITDPSIAESPVLLKTLTGTLSGTLAIPANAAGKVPVVLIIAGSGATDRNGNNNQGLQTNTYKEIAEALSKQGIASLRYDKRMVGQSVSTQKEENLVLDDYTDDAIAFINLLKADQRFSKVVVLGHSEGSLVGILASGAVEESVAGFISAAGAGEPAEKILQEQMKSQPSYLAAGLNKVLDSLRRGRIDKKVDPQLYAIARPSIQMFLMSWCRFDPQKEIKKLKIPILIVQGTTDLQVNVSNAEKLKKGASKANLAVIPGMNHILKEAPEDRQQNLATYTKPDLPLKPEFVTSVVSFIKGLK</sequence>
<dbReference type="GO" id="GO:0052689">
    <property type="term" value="F:carboxylic ester hydrolase activity"/>
    <property type="evidence" value="ECO:0007669"/>
    <property type="project" value="TreeGrafter"/>
</dbReference>
<dbReference type="OrthoDB" id="9809549at2"/>
<evidence type="ECO:0000313" key="5">
    <source>
        <dbReference type="Proteomes" id="UP000242687"/>
    </source>
</evidence>
<evidence type="ECO:0000259" key="2">
    <source>
        <dbReference type="Pfam" id="PF12146"/>
    </source>
</evidence>
<proteinExistence type="predicted"/>
<feature type="chain" id="PRO_5014131817" description="Serine aminopeptidase S33 domain-containing protein" evidence="1">
    <location>
        <begin position="20"/>
        <end position="429"/>
    </location>
</feature>
<dbReference type="AlphaFoldDB" id="A0A2H9VPV3"/>
<dbReference type="InterPro" id="IPR029058">
    <property type="entry name" value="AB_hydrolase_fold"/>
</dbReference>
<dbReference type="InterPro" id="IPR024981">
    <property type="entry name" value="DUF3887"/>
</dbReference>
<feature type="signal peptide" evidence="1">
    <location>
        <begin position="1"/>
        <end position="19"/>
    </location>
</feature>
<name>A0A2H9VPV3_9SPHI</name>
<gene>
    <name evidence="4" type="ORF">CLV57_3496</name>
</gene>
<evidence type="ECO:0000256" key="1">
    <source>
        <dbReference type="SAM" id="SignalP"/>
    </source>
</evidence>
<keyword evidence="1" id="KW-0732">Signal</keyword>
<dbReference type="PANTHER" id="PTHR43265">
    <property type="entry name" value="ESTERASE ESTD"/>
    <property type="match status" value="1"/>
</dbReference>
<dbReference type="PANTHER" id="PTHR43265:SF1">
    <property type="entry name" value="ESTERASE ESTD"/>
    <property type="match status" value="1"/>
</dbReference>
<dbReference type="Gene3D" id="3.10.450.590">
    <property type="match status" value="1"/>
</dbReference>
<organism evidence="4 5">
    <name type="scientific">Mucilaginibacter auburnensis</name>
    <dbReference type="NCBI Taxonomy" id="1457233"/>
    <lineage>
        <taxon>Bacteria</taxon>
        <taxon>Pseudomonadati</taxon>
        <taxon>Bacteroidota</taxon>
        <taxon>Sphingobacteriia</taxon>
        <taxon>Sphingobacteriales</taxon>
        <taxon>Sphingobacteriaceae</taxon>
        <taxon>Mucilaginibacter</taxon>
    </lineage>
</organism>
<dbReference type="Pfam" id="PF12146">
    <property type="entry name" value="Hydrolase_4"/>
    <property type="match status" value="1"/>
</dbReference>
<dbReference type="Proteomes" id="UP000242687">
    <property type="component" value="Unassembled WGS sequence"/>
</dbReference>
<keyword evidence="5" id="KW-1185">Reference proteome</keyword>
<accession>A0A2H9VPV3</accession>
<feature type="domain" description="Serine aminopeptidase S33" evidence="2">
    <location>
        <begin position="187"/>
        <end position="391"/>
    </location>
</feature>
<protein>
    <recommendedName>
        <fullName evidence="6">Serine aminopeptidase S33 domain-containing protein</fullName>
    </recommendedName>
</protein>
<dbReference type="InterPro" id="IPR053145">
    <property type="entry name" value="AB_hydrolase_Est10"/>
</dbReference>
<dbReference type="Gene3D" id="3.40.50.1820">
    <property type="entry name" value="alpha/beta hydrolase"/>
    <property type="match status" value="1"/>
</dbReference>
<reference evidence="4 5" key="1">
    <citation type="submission" date="2017-11" db="EMBL/GenBank/DDBJ databases">
        <title>Genomic Encyclopedia of Archaeal and Bacterial Type Strains, Phase II (KMG-II): From Individual Species to Whole Genera.</title>
        <authorList>
            <person name="Goeker M."/>
        </authorList>
    </citation>
    <scope>NUCLEOTIDE SEQUENCE [LARGE SCALE GENOMIC DNA]</scope>
    <source>
        <strain evidence="4 5">DSM 28175</strain>
    </source>
</reference>
<comment type="caution">
    <text evidence="4">The sequence shown here is derived from an EMBL/GenBank/DDBJ whole genome shotgun (WGS) entry which is preliminary data.</text>
</comment>
<dbReference type="RefSeq" id="WP_100342634.1">
    <property type="nucleotide sequence ID" value="NZ_PGFJ01000002.1"/>
</dbReference>
<evidence type="ECO:0000313" key="4">
    <source>
        <dbReference type="EMBL" id="PJJ80346.1"/>
    </source>
</evidence>
<dbReference type="EMBL" id="PGFJ01000002">
    <property type="protein sequence ID" value="PJJ80346.1"/>
    <property type="molecule type" value="Genomic_DNA"/>
</dbReference>